<proteinExistence type="predicted"/>
<dbReference type="Proteomes" id="UP001458880">
    <property type="component" value="Unassembled WGS sequence"/>
</dbReference>
<dbReference type="PANTHER" id="PTHR22878:SF70">
    <property type="entry name" value="DYNEIN HEAVY CHAIN 2, AXONEMAL"/>
    <property type="match status" value="1"/>
</dbReference>
<gene>
    <name evidence="1" type="ORF">QE152_g19010</name>
</gene>
<dbReference type="GO" id="GO:0030286">
    <property type="term" value="C:dynein complex"/>
    <property type="evidence" value="ECO:0007669"/>
    <property type="project" value="InterPro"/>
</dbReference>
<organism evidence="1 2">
    <name type="scientific">Popillia japonica</name>
    <name type="common">Japanese beetle</name>
    <dbReference type="NCBI Taxonomy" id="7064"/>
    <lineage>
        <taxon>Eukaryota</taxon>
        <taxon>Metazoa</taxon>
        <taxon>Ecdysozoa</taxon>
        <taxon>Arthropoda</taxon>
        <taxon>Hexapoda</taxon>
        <taxon>Insecta</taxon>
        <taxon>Pterygota</taxon>
        <taxon>Neoptera</taxon>
        <taxon>Endopterygota</taxon>
        <taxon>Coleoptera</taxon>
        <taxon>Polyphaga</taxon>
        <taxon>Scarabaeiformia</taxon>
        <taxon>Scarabaeidae</taxon>
        <taxon>Rutelinae</taxon>
        <taxon>Popillia</taxon>
    </lineage>
</organism>
<dbReference type="AlphaFoldDB" id="A0AAW1L4Q6"/>
<dbReference type="GO" id="GO:0051959">
    <property type="term" value="F:dynein light intermediate chain binding"/>
    <property type="evidence" value="ECO:0007669"/>
    <property type="project" value="InterPro"/>
</dbReference>
<dbReference type="GO" id="GO:0045505">
    <property type="term" value="F:dynein intermediate chain binding"/>
    <property type="evidence" value="ECO:0007669"/>
    <property type="project" value="InterPro"/>
</dbReference>
<accession>A0AAW1L4Q6</accession>
<dbReference type="GO" id="GO:0007018">
    <property type="term" value="P:microtubule-based movement"/>
    <property type="evidence" value="ECO:0007669"/>
    <property type="project" value="InterPro"/>
</dbReference>
<sequence>MRPTLASGYPGYKRKLALAKKKAAEQKAQMESYTALRRRREEFRKRLVNLIVSKDDDAPPMSASEIPNAEEREILRYYYYIRHGVDTIHVAPLDQKVLNKILHLIPKKLKKWTETLAANVHEMKEDFMIAVKKAIVDFVLRDPSFVESLTSEFDSPQRRELAEMVLTWKETFREVRKKMQRIVHVTNPCIHSLIDLWYSRFRTLRLVNIEELKKRKTAYDLIDFGWIATKHIVGHKKNKLPSPSQPKKMKRFYDCVASLMTYHLQSLALKSLYDYTHYITDVYNENRGFEIILMQKGNLLVFDPPFKNFKDKLTKVLDDIVVAVMTIPRVESQLYLDFQGAVTFLKPVIPEAIVEGYRENLFTLLDDQRIGPELRVQDFDEYMPLINGEALEDVEKFLSGDHSFDDYVERILYYKEIQDNIPTKMEHVITMGMYDMQYRLRWSM</sequence>
<comment type="caution">
    <text evidence="1">The sequence shown here is derived from an EMBL/GenBank/DDBJ whole genome shotgun (WGS) entry which is preliminary data.</text>
</comment>
<dbReference type="EMBL" id="JASPKY010000176">
    <property type="protein sequence ID" value="KAK9727722.1"/>
    <property type="molecule type" value="Genomic_DNA"/>
</dbReference>
<reference evidence="1 2" key="1">
    <citation type="journal article" date="2024" name="BMC Genomics">
        <title>De novo assembly and annotation of Popillia japonica's genome with initial clues to its potential as an invasive pest.</title>
        <authorList>
            <person name="Cucini C."/>
            <person name="Boschi S."/>
            <person name="Funari R."/>
            <person name="Cardaioli E."/>
            <person name="Iannotti N."/>
            <person name="Marturano G."/>
            <person name="Paoli F."/>
            <person name="Bruttini M."/>
            <person name="Carapelli A."/>
            <person name="Frati F."/>
            <person name="Nardi F."/>
        </authorList>
    </citation>
    <scope>NUCLEOTIDE SEQUENCE [LARGE SCALE GENOMIC DNA]</scope>
    <source>
        <strain evidence="1">DMR45628</strain>
    </source>
</reference>
<dbReference type="PANTHER" id="PTHR22878">
    <property type="entry name" value="DYNEIN HEAVY CHAIN 6, AXONEMAL-LIKE-RELATED"/>
    <property type="match status" value="1"/>
</dbReference>
<evidence type="ECO:0000313" key="2">
    <source>
        <dbReference type="Proteomes" id="UP001458880"/>
    </source>
</evidence>
<dbReference type="InterPro" id="IPR026983">
    <property type="entry name" value="DHC"/>
</dbReference>
<evidence type="ECO:0000313" key="1">
    <source>
        <dbReference type="EMBL" id="KAK9727722.1"/>
    </source>
</evidence>
<protein>
    <submittedName>
        <fullName evidence="1">Uncharacterized protein</fullName>
    </submittedName>
</protein>
<keyword evidence="2" id="KW-1185">Reference proteome</keyword>
<name>A0AAW1L4Q6_POPJA</name>